<evidence type="ECO:0000256" key="1">
    <source>
        <dbReference type="SAM" id="MobiDB-lite"/>
    </source>
</evidence>
<dbReference type="Proteomes" id="UP001381693">
    <property type="component" value="Unassembled WGS sequence"/>
</dbReference>
<dbReference type="EMBL" id="JAXCGZ010010446">
    <property type="protein sequence ID" value="KAK7075546.1"/>
    <property type="molecule type" value="Genomic_DNA"/>
</dbReference>
<proteinExistence type="predicted"/>
<feature type="compositionally biased region" description="Gly residues" evidence="1">
    <location>
        <begin position="10"/>
        <end position="23"/>
    </location>
</feature>
<evidence type="ECO:0000313" key="2">
    <source>
        <dbReference type="EMBL" id="KAK7075546.1"/>
    </source>
</evidence>
<name>A0AAN9A0B7_HALRR</name>
<feature type="compositionally biased region" description="Basic residues" evidence="1">
    <location>
        <begin position="35"/>
        <end position="51"/>
    </location>
</feature>
<dbReference type="AlphaFoldDB" id="A0AAN9A0B7"/>
<feature type="non-terminal residue" evidence="2">
    <location>
        <position position="1"/>
    </location>
</feature>
<comment type="caution">
    <text evidence="2">The sequence shown here is derived from an EMBL/GenBank/DDBJ whole genome shotgun (WGS) entry which is preliminary data.</text>
</comment>
<feature type="non-terminal residue" evidence="2">
    <location>
        <position position="51"/>
    </location>
</feature>
<accession>A0AAN9A0B7</accession>
<organism evidence="2 3">
    <name type="scientific">Halocaridina rubra</name>
    <name type="common">Hawaiian red shrimp</name>
    <dbReference type="NCBI Taxonomy" id="373956"/>
    <lineage>
        <taxon>Eukaryota</taxon>
        <taxon>Metazoa</taxon>
        <taxon>Ecdysozoa</taxon>
        <taxon>Arthropoda</taxon>
        <taxon>Crustacea</taxon>
        <taxon>Multicrustacea</taxon>
        <taxon>Malacostraca</taxon>
        <taxon>Eumalacostraca</taxon>
        <taxon>Eucarida</taxon>
        <taxon>Decapoda</taxon>
        <taxon>Pleocyemata</taxon>
        <taxon>Caridea</taxon>
        <taxon>Atyoidea</taxon>
        <taxon>Atyidae</taxon>
        <taxon>Halocaridina</taxon>
    </lineage>
</organism>
<feature type="region of interest" description="Disordered" evidence="1">
    <location>
        <begin position="1"/>
        <end position="51"/>
    </location>
</feature>
<sequence>DGIMRNGVDGIAGGGGGGGGGSPTDGTNSGEEVRHHPRYSKAQARQRYKKG</sequence>
<gene>
    <name evidence="2" type="ORF">SK128_014040</name>
</gene>
<protein>
    <submittedName>
        <fullName evidence="2">Uncharacterized protein</fullName>
    </submittedName>
</protein>
<keyword evidence="3" id="KW-1185">Reference proteome</keyword>
<evidence type="ECO:0000313" key="3">
    <source>
        <dbReference type="Proteomes" id="UP001381693"/>
    </source>
</evidence>
<reference evidence="2 3" key="1">
    <citation type="submission" date="2023-11" db="EMBL/GenBank/DDBJ databases">
        <title>Halocaridina rubra genome assembly.</title>
        <authorList>
            <person name="Smith C."/>
        </authorList>
    </citation>
    <scope>NUCLEOTIDE SEQUENCE [LARGE SCALE GENOMIC DNA]</scope>
    <source>
        <strain evidence="2">EP-1</strain>
        <tissue evidence="2">Whole</tissue>
    </source>
</reference>